<accession>A0A212QQ35</accession>
<dbReference type="EMBL" id="FYEK01000015">
    <property type="protein sequence ID" value="SNB61573.1"/>
    <property type="molecule type" value="Genomic_DNA"/>
</dbReference>
<dbReference type="OrthoDB" id="9792681at2"/>
<evidence type="ECO:0000313" key="3">
    <source>
        <dbReference type="Proteomes" id="UP000197025"/>
    </source>
</evidence>
<dbReference type="Pfam" id="PF02681">
    <property type="entry name" value="DUF212"/>
    <property type="match status" value="1"/>
</dbReference>
<sequence length="150" mass="16402">MEPADLFRNPILIPAFLAWTAAQLSKVPVEWARRRRLDLRLWFSAGGMPSSHAALVSAMATAVGLREGFTSTAFAVSLIVALIVMYDAAGVRRAASIQARLLNQILDEVFAGRPLSEQRVKELIGHTPMEVVVGALLGIAIAWIWWQLAP</sequence>
<dbReference type="InParanoid" id="A0A212QQ35"/>
<feature type="transmembrane region" description="Helical" evidence="1">
    <location>
        <begin position="69"/>
        <end position="89"/>
    </location>
</feature>
<name>A0A212QQ35_9CHLR</name>
<dbReference type="AlphaFoldDB" id="A0A212QQ35"/>
<protein>
    <recommendedName>
        <fullName evidence="4">Divergent PAP2 family protein</fullName>
    </recommendedName>
</protein>
<keyword evidence="1" id="KW-1133">Transmembrane helix</keyword>
<feature type="transmembrane region" description="Helical" evidence="1">
    <location>
        <begin position="41"/>
        <end position="63"/>
    </location>
</feature>
<organism evidence="2 3">
    <name type="scientific">Thermoflexus hugenholtzii JAD2</name>
    <dbReference type="NCBI Taxonomy" id="877466"/>
    <lineage>
        <taxon>Bacteria</taxon>
        <taxon>Bacillati</taxon>
        <taxon>Chloroflexota</taxon>
        <taxon>Thermoflexia</taxon>
        <taxon>Thermoflexales</taxon>
        <taxon>Thermoflexaceae</taxon>
        <taxon>Thermoflexus</taxon>
    </lineage>
</organism>
<feature type="transmembrane region" description="Helical" evidence="1">
    <location>
        <begin position="123"/>
        <end position="146"/>
    </location>
</feature>
<dbReference type="PANTHER" id="PTHR31446">
    <property type="entry name" value="ACID PHOSPHATASE/VANADIUM-DEPENDENT HALOPEROXIDASE-RELATED PROTEIN"/>
    <property type="match status" value="1"/>
</dbReference>
<gene>
    <name evidence="2" type="ORF">SAMN02746019_00003390</name>
</gene>
<evidence type="ECO:0008006" key="4">
    <source>
        <dbReference type="Google" id="ProtNLM"/>
    </source>
</evidence>
<evidence type="ECO:0000313" key="2">
    <source>
        <dbReference type="EMBL" id="SNB61573.1"/>
    </source>
</evidence>
<dbReference type="PANTHER" id="PTHR31446:SF29">
    <property type="entry name" value="ACID PHOSPHATASE_VANADIUM-DEPENDENT HALOPEROXIDASE-RELATED PROTEIN"/>
    <property type="match status" value="1"/>
</dbReference>
<proteinExistence type="predicted"/>
<dbReference type="RefSeq" id="WP_088570534.1">
    <property type="nucleotide sequence ID" value="NZ_FYEK01000015.1"/>
</dbReference>
<keyword evidence="1" id="KW-0472">Membrane</keyword>
<dbReference type="FunCoup" id="A0A212QQ35">
    <property type="interactions" value="22"/>
</dbReference>
<dbReference type="InterPro" id="IPR003832">
    <property type="entry name" value="DUF212"/>
</dbReference>
<keyword evidence="1" id="KW-0812">Transmembrane</keyword>
<reference evidence="3" key="1">
    <citation type="submission" date="2017-06" db="EMBL/GenBank/DDBJ databases">
        <authorList>
            <person name="Varghese N."/>
            <person name="Submissions S."/>
        </authorList>
    </citation>
    <scope>NUCLEOTIDE SEQUENCE [LARGE SCALE GENOMIC DNA]</scope>
    <source>
        <strain evidence="3">JAD2</strain>
    </source>
</reference>
<evidence type="ECO:0000256" key="1">
    <source>
        <dbReference type="SAM" id="Phobius"/>
    </source>
</evidence>
<dbReference type="Proteomes" id="UP000197025">
    <property type="component" value="Unassembled WGS sequence"/>
</dbReference>
<keyword evidence="3" id="KW-1185">Reference proteome</keyword>